<sequence>MDLRITKYSHYFEVFAPTAKGRQFRRQFTEHFIEKSLVKKHGRFRMEPTKVYARRDLETECVSFHINALERFLKEAEKFQWNGCEVEIIDVPMFEPVKVEFEMEFTPWENQVPIIDFGSEPGIQKVITAQAGFGKTACSLAMAKNNGTRFAVVTLGGYEDRWIPEFYEKLNLKPEEVRSCCGCTKLYRLLREVKDKGIDKVKAIFISTATLRDFYKNWSNGKVVGSGCEDIHPRDLWEILGIGLVITDEAHKETHLHFISDLYSHVPKKIYLTATLFAKMDFQLFIYETFLPKRCRKEGGKINVYVDLVKVQYNLKDWQKAKVVGGQGSYSHTTYEAWIMADKERERRWHEALYSYTESNWLGTRKPEHKLLIFSATIEMCTRLTETFRKRQPGLVINSFTSGDDYQILLDSDIIFSTIGKSGTAVDIPDLTQAYLTVAIDSPNANIQALGRLRELKGEKKVPQSYHCFVCMNIDKHLDYMRSKEALFRGRVLSTRTAHLDQII</sequence>
<accession>A0A7U0J5C6</accession>
<protein>
    <submittedName>
        <fullName evidence="2">Putative helicase</fullName>
    </submittedName>
</protein>
<organism evidence="2 3">
    <name type="scientific">Klebsiella phage vB_KpM_FBKp24</name>
    <dbReference type="NCBI Taxonomy" id="2801834"/>
    <lineage>
        <taxon>Viruses</taxon>
        <taxon>Duplodnaviria</taxon>
        <taxon>Heunggongvirae</taxon>
        <taxon>Uroviricota</taxon>
        <taxon>Caudoviricetes</taxon>
        <taxon>Chimalliviridae</taxon>
        <taxon>Maaswegvirus</taxon>
        <taxon>Maaswegvirus Kp24</taxon>
    </lineage>
</organism>
<keyword evidence="3" id="KW-1185">Reference proteome</keyword>
<dbReference type="Proteomes" id="UP000596381">
    <property type="component" value="Segment"/>
</dbReference>
<dbReference type="Gene3D" id="3.40.50.300">
    <property type="entry name" value="P-loop containing nucleotide triphosphate hydrolases"/>
    <property type="match status" value="2"/>
</dbReference>
<keyword evidence="2" id="KW-0067">ATP-binding</keyword>
<gene>
    <name evidence="2" type="ORF">vBKpMFBKp24_067</name>
</gene>
<dbReference type="SUPFAM" id="SSF52540">
    <property type="entry name" value="P-loop containing nucleoside triphosphate hydrolases"/>
    <property type="match status" value="1"/>
</dbReference>
<keyword evidence="2" id="KW-0547">Nucleotide-binding</keyword>
<dbReference type="InterPro" id="IPR014001">
    <property type="entry name" value="Helicase_ATP-bd"/>
</dbReference>
<name>A0A7U0J5C6_9CAUD</name>
<evidence type="ECO:0000259" key="1">
    <source>
        <dbReference type="PROSITE" id="PS51192"/>
    </source>
</evidence>
<dbReference type="PROSITE" id="PS51192">
    <property type="entry name" value="HELICASE_ATP_BIND_1"/>
    <property type="match status" value="1"/>
</dbReference>
<keyword evidence="2" id="KW-0347">Helicase</keyword>
<reference evidence="2 3" key="1">
    <citation type="submission" date="2020-12" db="EMBL/GenBank/DDBJ databases">
        <title>Genomic characterization of four novel bacteriophages infecting Klebsiella pneumoniae.</title>
        <authorList>
            <person name="Estrada Bonilla B."/>
            <person name="Costa A.R."/>
            <person name="van Rossum T."/>
            <person name="Hagedoorn S."/>
            <person name="Wallinga H."/>
            <person name="Xiao M."/>
            <person name="Song W."/>
            <person name="Haas P.-J."/>
            <person name="Nobrega F.L."/>
            <person name="Brouns S.J.J."/>
        </authorList>
    </citation>
    <scope>NUCLEOTIDE SEQUENCE [LARGE SCALE GENOMIC DNA]</scope>
</reference>
<dbReference type="GO" id="GO:0004386">
    <property type="term" value="F:helicase activity"/>
    <property type="evidence" value="ECO:0007669"/>
    <property type="project" value="UniProtKB-KW"/>
</dbReference>
<evidence type="ECO:0000313" key="3">
    <source>
        <dbReference type="Proteomes" id="UP000596381"/>
    </source>
</evidence>
<dbReference type="EMBL" id="MW394391">
    <property type="protein sequence ID" value="QQV92039.1"/>
    <property type="molecule type" value="Genomic_DNA"/>
</dbReference>
<feature type="domain" description="Helicase ATP-binding" evidence="1">
    <location>
        <begin position="116"/>
        <end position="294"/>
    </location>
</feature>
<evidence type="ECO:0000313" key="2">
    <source>
        <dbReference type="EMBL" id="QQV92039.1"/>
    </source>
</evidence>
<dbReference type="InterPro" id="IPR027417">
    <property type="entry name" value="P-loop_NTPase"/>
</dbReference>
<proteinExistence type="predicted"/>
<keyword evidence="2" id="KW-0378">Hydrolase</keyword>